<organism evidence="2 3">
    <name type="scientific">Dyadobacter beijingensis</name>
    <dbReference type="NCBI Taxonomy" id="365489"/>
    <lineage>
        <taxon>Bacteria</taxon>
        <taxon>Pseudomonadati</taxon>
        <taxon>Bacteroidota</taxon>
        <taxon>Cytophagia</taxon>
        <taxon>Cytophagales</taxon>
        <taxon>Spirosomataceae</taxon>
        <taxon>Dyadobacter</taxon>
    </lineage>
</organism>
<evidence type="ECO:0000256" key="1">
    <source>
        <dbReference type="SAM" id="Phobius"/>
    </source>
</evidence>
<reference evidence="3" key="1">
    <citation type="journal article" date="2019" name="Int. J. Syst. Evol. Microbiol.">
        <title>The Global Catalogue of Microorganisms (GCM) 10K type strain sequencing project: providing services to taxonomists for standard genome sequencing and annotation.</title>
        <authorList>
            <consortium name="The Broad Institute Genomics Platform"/>
            <consortium name="The Broad Institute Genome Sequencing Center for Infectious Disease"/>
            <person name="Wu L."/>
            <person name="Ma J."/>
        </authorList>
    </citation>
    <scope>NUCLEOTIDE SEQUENCE [LARGE SCALE GENOMIC DNA]</scope>
    <source>
        <strain evidence="3">CGMCC 1.6375</strain>
    </source>
</reference>
<keyword evidence="3" id="KW-1185">Reference proteome</keyword>
<name>A0ABQ2IGF0_9BACT</name>
<comment type="caution">
    <text evidence="2">The sequence shown here is derived from an EMBL/GenBank/DDBJ whole genome shotgun (WGS) entry which is preliminary data.</text>
</comment>
<proteinExistence type="predicted"/>
<dbReference type="EMBL" id="BMLI01000002">
    <property type="protein sequence ID" value="GGN07010.1"/>
    <property type="molecule type" value="Genomic_DNA"/>
</dbReference>
<protein>
    <submittedName>
        <fullName evidence="2">Uncharacterized protein</fullName>
    </submittedName>
</protein>
<sequence length="88" mass="9645">MRLGGLLVVRTRQPFLSSRPANALLWLTLTGLLATILLPVSPLASEMGFTEIFLKETAWIAGILVLYVVTAAMLKVRFFQAGTRAGQR</sequence>
<keyword evidence="1" id="KW-1133">Transmembrane helix</keyword>
<gene>
    <name evidence="2" type="ORF">GCM10010967_48010</name>
</gene>
<dbReference type="RefSeq" id="WP_019945792.1">
    <property type="nucleotide sequence ID" value="NZ_BMLI01000002.1"/>
</dbReference>
<feature type="transmembrane region" description="Helical" evidence="1">
    <location>
        <begin position="21"/>
        <end position="38"/>
    </location>
</feature>
<keyword evidence="1" id="KW-0472">Membrane</keyword>
<feature type="transmembrane region" description="Helical" evidence="1">
    <location>
        <begin position="58"/>
        <end position="78"/>
    </location>
</feature>
<evidence type="ECO:0000313" key="3">
    <source>
        <dbReference type="Proteomes" id="UP000632339"/>
    </source>
</evidence>
<evidence type="ECO:0000313" key="2">
    <source>
        <dbReference type="EMBL" id="GGN07010.1"/>
    </source>
</evidence>
<accession>A0ABQ2IGF0</accession>
<dbReference type="Proteomes" id="UP000632339">
    <property type="component" value="Unassembled WGS sequence"/>
</dbReference>
<keyword evidence="1" id="KW-0812">Transmembrane</keyword>